<evidence type="ECO:0000313" key="5">
    <source>
        <dbReference type="Proteomes" id="UP000254919"/>
    </source>
</evidence>
<dbReference type="InterPro" id="IPR025841">
    <property type="entry name" value="CP_ATPgrasp_2"/>
</dbReference>
<evidence type="ECO:0000313" key="2">
    <source>
        <dbReference type="EMBL" id="ONH83052.1"/>
    </source>
</evidence>
<name>A0A1S8D3Y8_9PROT</name>
<dbReference type="EMBL" id="UGVN01000001">
    <property type="protein sequence ID" value="SUE37552.1"/>
    <property type="molecule type" value="Genomic_DNA"/>
</dbReference>
<sequence>MPEGHLASSPVPGSGSGAGPMMMRNIVLPARNTHRPTFPARALLYAHTMVAKAFDEMNADGEIRPPYAGLARYLDKHGPGALDAKRREAEVLFRRIGVTFAVYSDGGDPERLIPFDVLPRILARAEWDRLAAGLEQRVKALNAFLQDIYNGQRILEEGVIPSALVLENEGYRKEMTGFTPPAGVWTVISGIDLVRTGPDAFFVLEDNCRIPSGVSYMLENREAMMRLLPQLCAAHRIAPVSHYPEELLETLKAIAPEDAGDSPTVVVLTPGPYNSAYYEHSFLADEMGVELVEGHDLFVKDDTVFMRTTAGPQRVDVIYRRVDDEWIDPEVFRPDSALGVPGLMRAYRAGTVALANAPGAGVADDKAVYPYVPEMIRFYLNEEPILQNVQTFMCSRDDDRAHVLTNLDKLVVKLARGSGGYGMLVGPHATEAEREEFAARIRARPEDYIAQPTLALSTVPTVTEDGQLAPRHVDLRPFVLMGKEVRMVPGGLTRVALREGSLVVNSSQGGGTKDTWVVEDRMVQQMGPRGMTQSMGGMTQSMAPMPPLFPPPAPPGATEDQA</sequence>
<feature type="domain" description="Circularly permuted ATP-grasp type 2" evidence="1">
    <location>
        <begin position="119"/>
        <end position="496"/>
    </location>
</feature>
<dbReference type="Gene3D" id="3.30.1490.270">
    <property type="match status" value="1"/>
</dbReference>
<organism evidence="2 4">
    <name type="scientific">Roseomonas mucosa</name>
    <dbReference type="NCBI Taxonomy" id="207340"/>
    <lineage>
        <taxon>Bacteria</taxon>
        <taxon>Pseudomonadati</taxon>
        <taxon>Pseudomonadota</taxon>
        <taxon>Alphaproteobacteria</taxon>
        <taxon>Acetobacterales</taxon>
        <taxon>Roseomonadaceae</taxon>
        <taxon>Roseomonas</taxon>
    </lineage>
</organism>
<gene>
    <name evidence="2" type="ORF">APZ41_011475</name>
    <name evidence="3" type="ORF">NCTC13291_00189</name>
</gene>
<dbReference type="Pfam" id="PF14403">
    <property type="entry name" value="CP_ATPgrasp_2"/>
    <property type="match status" value="1"/>
</dbReference>
<reference evidence="3 5" key="2">
    <citation type="submission" date="2018-06" db="EMBL/GenBank/DDBJ databases">
        <authorList>
            <consortium name="Pathogen Informatics"/>
            <person name="Doyle S."/>
        </authorList>
    </citation>
    <scope>NUCLEOTIDE SEQUENCE [LARGE SCALE GENOMIC DNA]</scope>
    <source>
        <strain evidence="3 5">NCTC13291</strain>
    </source>
</reference>
<evidence type="ECO:0000259" key="1">
    <source>
        <dbReference type="Pfam" id="PF14403"/>
    </source>
</evidence>
<protein>
    <submittedName>
        <fullName evidence="3">Domain of uncharacterized function (DUF404)</fullName>
    </submittedName>
</protein>
<accession>A0A1S8D3Y8</accession>
<reference evidence="2 4" key="1">
    <citation type="submission" date="2016-12" db="EMBL/GenBank/DDBJ databases">
        <title>Draft genome sequence of Roseomonas mucosa strain AU37, isolated from a peripheral intravenous catheter.</title>
        <authorList>
            <person name="Choudhury M.A."/>
            <person name="Sidjabat H.E."/>
            <person name="Wailan A.M."/>
            <person name="Zhang L."/>
            <person name="Marsh N.M."/>
            <person name="Rickard C.M."/>
            <person name="Davies M."/>
            <person name="Mcmillan D.J."/>
        </authorList>
    </citation>
    <scope>NUCLEOTIDE SEQUENCE [LARGE SCALE GENOMIC DNA]</scope>
    <source>
        <strain evidence="2 4">SAVE376</strain>
    </source>
</reference>
<dbReference type="EMBL" id="LLWF02000033">
    <property type="protein sequence ID" value="ONH83052.1"/>
    <property type="molecule type" value="Genomic_DNA"/>
</dbReference>
<dbReference type="PANTHER" id="PTHR34595:SF7">
    <property type="entry name" value="SLL1039 PROTEIN"/>
    <property type="match status" value="1"/>
</dbReference>
<dbReference type="InterPro" id="IPR016450">
    <property type="entry name" value="UCP005522"/>
</dbReference>
<dbReference type="PANTHER" id="PTHR34595">
    <property type="entry name" value="BLR5612 PROTEIN"/>
    <property type="match status" value="1"/>
</dbReference>
<dbReference type="InterPro" id="IPR051680">
    <property type="entry name" value="ATP-dep_Glu-Cys_Ligase-2"/>
</dbReference>
<keyword evidence="4" id="KW-1185">Reference proteome</keyword>
<proteinExistence type="predicted"/>
<dbReference type="PIRSF" id="PIRSF005522">
    <property type="entry name" value="UCP005522"/>
    <property type="match status" value="1"/>
</dbReference>
<dbReference type="AlphaFoldDB" id="A0A1S8D3Y8"/>
<evidence type="ECO:0000313" key="4">
    <source>
        <dbReference type="Proteomes" id="UP000054844"/>
    </source>
</evidence>
<dbReference type="STRING" id="207340.APZ41_011475"/>
<dbReference type="Proteomes" id="UP000254919">
    <property type="component" value="Unassembled WGS sequence"/>
</dbReference>
<evidence type="ECO:0000313" key="3">
    <source>
        <dbReference type="EMBL" id="SUE37552.1"/>
    </source>
</evidence>
<dbReference type="Gene3D" id="3.40.50.11290">
    <property type="match status" value="1"/>
</dbReference>
<dbReference type="SUPFAM" id="SSF56059">
    <property type="entry name" value="Glutathione synthetase ATP-binding domain-like"/>
    <property type="match status" value="1"/>
</dbReference>
<dbReference type="Proteomes" id="UP000054844">
    <property type="component" value="Unassembled WGS sequence"/>
</dbReference>